<sequence length="116" mass="13716">MSYNNGYSKKQRQQLQQQQSNYEPPNYQVPPQNISAPRYRPRKEKFYQSAPYQYEPRSRYPYAQPRPQYYQQQHTVAPPPPTYVFPPPPQQQEPENSNDVAEAPPVDIQAIEKVSF</sequence>
<proteinExistence type="predicted"/>
<organism evidence="1 2">
    <name type="scientific">Panagrolaimus sp. ES5</name>
    <dbReference type="NCBI Taxonomy" id="591445"/>
    <lineage>
        <taxon>Eukaryota</taxon>
        <taxon>Metazoa</taxon>
        <taxon>Ecdysozoa</taxon>
        <taxon>Nematoda</taxon>
        <taxon>Chromadorea</taxon>
        <taxon>Rhabditida</taxon>
        <taxon>Tylenchina</taxon>
        <taxon>Panagrolaimomorpha</taxon>
        <taxon>Panagrolaimoidea</taxon>
        <taxon>Panagrolaimidae</taxon>
        <taxon>Panagrolaimus</taxon>
    </lineage>
</organism>
<dbReference type="Proteomes" id="UP000887579">
    <property type="component" value="Unplaced"/>
</dbReference>
<dbReference type="WBParaSite" id="ES5_v2.g25225.t1">
    <property type="protein sequence ID" value="ES5_v2.g25225.t1"/>
    <property type="gene ID" value="ES5_v2.g25225"/>
</dbReference>
<reference evidence="2" key="1">
    <citation type="submission" date="2022-11" db="UniProtKB">
        <authorList>
            <consortium name="WormBaseParasite"/>
        </authorList>
    </citation>
    <scope>IDENTIFICATION</scope>
</reference>
<name>A0AC34G6Z4_9BILA</name>
<evidence type="ECO:0000313" key="2">
    <source>
        <dbReference type="WBParaSite" id="ES5_v2.g25225.t1"/>
    </source>
</evidence>
<evidence type="ECO:0000313" key="1">
    <source>
        <dbReference type="Proteomes" id="UP000887579"/>
    </source>
</evidence>
<protein>
    <submittedName>
        <fullName evidence="2">Uncharacterized protein</fullName>
    </submittedName>
</protein>
<accession>A0AC34G6Z4</accession>